<sequence length="189" mass="21810">MDMDRLKRARAGSKADMEEIIRSFEPLVKKECGKVHIKDHDFEDLKQVAYIGIIKAVRSITDEKANLASAYIQKSIQNSLNYVTRKTLRKPDLGSIEDKDLDGIPLTEKLVSDDDTEEQILRSEDSMYLKDAFETLTPKEKEILGIYMCNDYGGLKKCSDIYHEDYRRIRYQKDKAIRKLRAAIGTKLN</sequence>
<feature type="domain" description="RNA polymerase sigma-70 region 2" evidence="1">
    <location>
        <begin position="21"/>
        <end position="83"/>
    </location>
</feature>
<evidence type="ECO:0000313" key="3">
    <source>
        <dbReference type="Proteomes" id="UP001519271"/>
    </source>
</evidence>
<dbReference type="EMBL" id="JAGGKC010000021">
    <property type="protein sequence ID" value="MBP1919957.1"/>
    <property type="molecule type" value="Genomic_DNA"/>
</dbReference>
<evidence type="ECO:0000259" key="1">
    <source>
        <dbReference type="Pfam" id="PF04542"/>
    </source>
</evidence>
<dbReference type="InterPro" id="IPR013325">
    <property type="entry name" value="RNA_pol_sigma_r2"/>
</dbReference>
<dbReference type="Pfam" id="PF04542">
    <property type="entry name" value="Sigma70_r2"/>
    <property type="match status" value="1"/>
</dbReference>
<name>A0ABS4G5Y0_9CLOT</name>
<accession>A0ABS4G5Y0</accession>
<dbReference type="RefSeq" id="WP_209460141.1">
    <property type="nucleotide sequence ID" value="NZ_JAGGKC010000021.1"/>
</dbReference>
<dbReference type="InterPro" id="IPR014284">
    <property type="entry name" value="RNA_pol_sigma-70_dom"/>
</dbReference>
<keyword evidence="3" id="KW-1185">Reference proteome</keyword>
<dbReference type="SUPFAM" id="SSF88946">
    <property type="entry name" value="Sigma2 domain of RNA polymerase sigma factors"/>
    <property type="match status" value="1"/>
</dbReference>
<dbReference type="InterPro" id="IPR013324">
    <property type="entry name" value="RNA_pol_sigma_r3/r4-like"/>
</dbReference>
<dbReference type="Gene3D" id="1.20.140.160">
    <property type="match status" value="1"/>
</dbReference>
<dbReference type="InterPro" id="IPR007627">
    <property type="entry name" value="RNA_pol_sigma70_r2"/>
</dbReference>
<proteinExistence type="predicted"/>
<dbReference type="SUPFAM" id="SSF88659">
    <property type="entry name" value="Sigma3 and sigma4 domains of RNA polymerase sigma factors"/>
    <property type="match status" value="1"/>
</dbReference>
<comment type="caution">
    <text evidence="2">The sequence shown here is derived from an EMBL/GenBank/DDBJ whole genome shotgun (WGS) entry which is preliminary data.</text>
</comment>
<reference evidence="2 3" key="1">
    <citation type="submission" date="2021-03" db="EMBL/GenBank/DDBJ databases">
        <title>Genomic Encyclopedia of Type Strains, Phase IV (KMG-IV): sequencing the most valuable type-strain genomes for metagenomic binning, comparative biology and taxonomic classification.</title>
        <authorList>
            <person name="Goeker M."/>
        </authorList>
    </citation>
    <scope>NUCLEOTIDE SEQUENCE [LARGE SCALE GENOMIC DNA]</scope>
    <source>
        <strain evidence="2 3">DSM 6139</strain>
    </source>
</reference>
<gene>
    <name evidence="2" type="ORF">J2Z34_002453</name>
</gene>
<dbReference type="NCBIfam" id="TIGR02937">
    <property type="entry name" value="sigma70-ECF"/>
    <property type="match status" value="1"/>
</dbReference>
<dbReference type="Proteomes" id="UP001519271">
    <property type="component" value="Unassembled WGS sequence"/>
</dbReference>
<organism evidence="2 3">
    <name type="scientific">Youngiibacter multivorans</name>
    <dbReference type="NCBI Taxonomy" id="937251"/>
    <lineage>
        <taxon>Bacteria</taxon>
        <taxon>Bacillati</taxon>
        <taxon>Bacillota</taxon>
        <taxon>Clostridia</taxon>
        <taxon>Eubacteriales</taxon>
        <taxon>Clostridiaceae</taxon>
        <taxon>Youngiibacter</taxon>
    </lineage>
</organism>
<protein>
    <submittedName>
        <fullName evidence="2">RNA polymerase sigma factor (Sigma-70 family)</fullName>
    </submittedName>
</protein>
<evidence type="ECO:0000313" key="2">
    <source>
        <dbReference type="EMBL" id="MBP1919957.1"/>
    </source>
</evidence>